<organism evidence="1 2">
    <name type="scientific">Hamiltosporidium magnivora</name>
    <dbReference type="NCBI Taxonomy" id="148818"/>
    <lineage>
        <taxon>Eukaryota</taxon>
        <taxon>Fungi</taxon>
        <taxon>Fungi incertae sedis</taxon>
        <taxon>Microsporidia</taxon>
        <taxon>Dubosqiidae</taxon>
        <taxon>Hamiltosporidium</taxon>
    </lineage>
</organism>
<proteinExistence type="predicted"/>
<dbReference type="Proteomes" id="UP000291404">
    <property type="component" value="Unassembled WGS sequence"/>
</dbReference>
<dbReference type="EMBL" id="PITI01000706">
    <property type="protein sequence ID" value="TBU04845.1"/>
    <property type="molecule type" value="Genomic_DNA"/>
</dbReference>
<protein>
    <submittedName>
        <fullName evidence="1">Uncharacterized protein</fullName>
    </submittedName>
</protein>
<dbReference type="VEuPathDB" id="MicrosporidiaDB:CWI36_0706p0010"/>
<gene>
    <name evidence="1" type="ORF">CWI36_0706p0010</name>
</gene>
<evidence type="ECO:0000313" key="1">
    <source>
        <dbReference type="EMBL" id="TBU04845.1"/>
    </source>
</evidence>
<comment type="caution">
    <text evidence="1">The sequence shown here is derived from an EMBL/GenBank/DDBJ whole genome shotgun (WGS) entry which is preliminary data.</text>
</comment>
<dbReference type="AlphaFoldDB" id="A0A4Q9LBX0"/>
<evidence type="ECO:0000313" key="2">
    <source>
        <dbReference type="Proteomes" id="UP000291404"/>
    </source>
</evidence>
<name>A0A4Q9LBX0_9MICR</name>
<keyword evidence="2" id="KW-1185">Reference proteome</keyword>
<reference evidence="1 2" key="1">
    <citation type="submission" date="2017-12" db="EMBL/GenBank/DDBJ databases">
        <authorList>
            <person name="Pombert J.-F."/>
            <person name="Haag K.L."/>
            <person name="Ebert D."/>
        </authorList>
    </citation>
    <scope>NUCLEOTIDE SEQUENCE [LARGE SCALE GENOMIC DNA]</scope>
    <source>
        <strain evidence="1">BE-OM-2</strain>
    </source>
</reference>
<accession>A0A4Q9LBX0</accession>
<sequence>MGIKKKVDSENIKNEKIKAVNKSENSAREIKSCDVDDTTISERLLSQRTIHKTNYQANIARLVFQFTLDSIKAAEQELPRSDLYSTTEIYENAQKWLVCNSELSASQTKSIGEIMRVFNLDLSKTNDLSETLDVKKFRMNGNRKKLRRKNRKFRLFRGRYNRTVFCYIQDRNAFWGDDGMCQQCKQSRKTLDHLATRSKKMLGHDYTRRYNEVQPSFPLKEEPTTNTNVGLELEEEIKVVKMLE</sequence>